<dbReference type="GO" id="GO:0003700">
    <property type="term" value="F:DNA-binding transcription factor activity"/>
    <property type="evidence" value="ECO:0007669"/>
    <property type="project" value="InterPro"/>
</dbReference>
<organism evidence="5 6">
    <name type="scientific">Gimibacter soli</name>
    <dbReference type="NCBI Taxonomy" id="3024400"/>
    <lineage>
        <taxon>Bacteria</taxon>
        <taxon>Pseudomonadati</taxon>
        <taxon>Pseudomonadota</taxon>
        <taxon>Alphaproteobacteria</taxon>
        <taxon>Kordiimonadales</taxon>
        <taxon>Temperatibacteraceae</taxon>
        <taxon>Gimibacter</taxon>
    </lineage>
</organism>
<keyword evidence="3" id="KW-0804">Transcription</keyword>
<dbReference type="KEGG" id="gso:PH603_15370"/>
<protein>
    <submittedName>
        <fullName evidence="5">MarR family winged helix-turn-helix transcriptional regulator</fullName>
    </submittedName>
</protein>
<dbReference type="EMBL" id="CP116805">
    <property type="protein sequence ID" value="WCL53917.1"/>
    <property type="molecule type" value="Genomic_DNA"/>
</dbReference>
<evidence type="ECO:0000256" key="1">
    <source>
        <dbReference type="ARBA" id="ARBA00023015"/>
    </source>
</evidence>
<evidence type="ECO:0000259" key="4">
    <source>
        <dbReference type="Pfam" id="PF12802"/>
    </source>
</evidence>
<sequence>MNNISNRTLGTLIRHLLAHLDGDVQAAYDELGVPFRPRFYPIVQFLLANGQAGVNEIAAHIGVSQPAATQTLGEMKKLGLIAIEPGEDRRHKQVSLTDAGLSLAARLASLWQAVHTAADSLDREIGTSLSDLLGRTLEALERQSFLTRIHAACPPESENK</sequence>
<dbReference type="CDD" id="cd00090">
    <property type="entry name" value="HTH_ARSR"/>
    <property type="match status" value="1"/>
</dbReference>
<evidence type="ECO:0000313" key="5">
    <source>
        <dbReference type="EMBL" id="WCL53917.1"/>
    </source>
</evidence>
<dbReference type="PANTHER" id="PTHR33164">
    <property type="entry name" value="TRANSCRIPTIONAL REGULATOR, MARR FAMILY"/>
    <property type="match status" value="1"/>
</dbReference>
<reference evidence="5" key="1">
    <citation type="submission" date="2023-01" db="EMBL/GenBank/DDBJ databases">
        <title>The genome sequence of Kordiimonadaceae bacterium 6D33.</title>
        <authorList>
            <person name="Liu Y."/>
        </authorList>
    </citation>
    <scope>NUCLEOTIDE SEQUENCE</scope>
    <source>
        <strain evidence="5">6D33</strain>
    </source>
</reference>
<dbReference type="PANTHER" id="PTHR33164:SF64">
    <property type="entry name" value="TRANSCRIPTIONAL REGULATOR SLYA"/>
    <property type="match status" value="1"/>
</dbReference>
<proteinExistence type="predicted"/>
<dbReference type="InterPro" id="IPR036390">
    <property type="entry name" value="WH_DNA-bd_sf"/>
</dbReference>
<dbReference type="Proteomes" id="UP001217500">
    <property type="component" value="Chromosome"/>
</dbReference>
<feature type="domain" description="HTH marR-type" evidence="4">
    <location>
        <begin position="42"/>
        <end position="90"/>
    </location>
</feature>
<dbReference type="AlphaFoldDB" id="A0AAE9XPL8"/>
<accession>A0AAE9XPL8</accession>
<dbReference type="GO" id="GO:0003677">
    <property type="term" value="F:DNA binding"/>
    <property type="evidence" value="ECO:0007669"/>
    <property type="project" value="UniProtKB-KW"/>
</dbReference>
<dbReference type="Gene3D" id="1.10.10.10">
    <property type="entry name" value="Winged helix-like DNA-binding domain superfamily/Winged helix DNA-binding domain"/>
    <property type="match status" value="1"/>
</dbReference>
<dbReference type="InterPro" id="IPR000835">
    <property type="entry name" value="HTH_MarR-typ"/>
</dbReference>
<evidence type="ECO:0000256" key="2">
    <source>
        <dbReference type="ARBA" id="ARBA00023125"/>
    </source>
</evidence>
<dbReference type="InterPro" id="IPR036388">
    <property type="entry name" value="WH-like_DNA-bd_sf"/>
</dbReference>
<evidence type="ECO:0000313" key="6">
    <source>
        <dbReference type="Proteomes" id="UP001217500"/>
    </source>
</evidence>
<dbReference type="InterPro" id="IPR039422">
    <property type="entry name" value="MarR/SlyA-like"/>
</dbReference>
<keyword evidence="2" id="KW-0238">DNA-binding</keyword>
<evidence type="ECO:0000256" key="3">
    <source>
        <dbReference type="ARBA" id="ARBA00023163"/>
    </source>
</evidence>
<dbReference type="Pfam" id="PF12802">
    <property type="entry name" value="MarR_2"/>
    <property type="match status" value="1"/>
</dbReference>
<keyword evidence="6" id="KW-1185">Reference proteome</keyword>
<keyword evidence="1" id="KW-0805">Transcription regulation</keyword>
<dbReference type="GO" id="GO:0006950">
    <property type="term" value="P:response to stress"/>
    <property type="evidence" value="ECO:0007669"/>
    <property type="project" value="TreeGrafter"/>
</dbReference>
<dbReference type="RefSeq" id="WP_289503631.1">
    <property type="nucleotide sequence ID" value="NZ_CP116805.1"/>
</dbReference>
<dbReference type="SUPFAM" id="SSF46785">
    <property type="entry name" value="Winged helix' DNA-binding domain"/>
    <property type="match status" value="1"/>
</dbReference>
<gene>
    <name evidence="5" type="ORF">PH603_15370</name>
</gene>
<dbReference type="InterPro" id="IPR011991">
    <property type="entry name" value="ArsR-like_HTH"/>
</dbReference>
<name>A0AAE9XPL8_9PROT</name>